<dbReference type="InterPro" id="IPR014347">
    <property type="entry name" value="Tautomerase/MIF_sf"/>
</dbReference>
<dbReference type="SUPFAM" id="SSF55331">
    <property type="entry name" value="Tautomerase/MIF"/>
    <property type="match status" value="1"/>
</dbReference>
<evidence type="ECO:0000313" key="1">
    <source>
        <dbReference type="EMBL" id="MET7014960.1"/>
    </source>
</evidence>
<dbReference type="Pfam" id="PF02962">
    <property type="entry name" value="CHMI"/>
    <property type="match status" value="1"/>
</dbReference>
<evidence type="ECO:0000313" key="2">
    <source>
        <dbReference type="Proteomes" id="UP001549691"/>
    </source>
</evidence>
<proteinExistence type="predicted"/>
<protein>
    <submittedName>
        <fullName evidence="1">5-carboxymethyl-2-hydroxymuconate Delta-isomerase</fullName>
    </submittedName>
</protein>
<comment type="caution">
    <text evidence="1">The sequence shown here is derived from an EMBL/GenBank/DDBJ whole genome shotgun (WGS) entry which is preliminary data.</text>
</comment>
<dbReference type="RefSeq" id="WP_354601423.1">
    <property type="nucleotide sequence ID" value="NZ_JBEWZI010000012.1"/>
</dbReference>
<organism evidence="1 2">
    <name type="scientific">Uliginosibacterium flavum</name>
    <dbReference type="NCBI Taxonomy" id="1396831"/>
    <lineage>
        <taxon>Bacteria</taxon>
        <taxon>Pseudomonadati</taxon>
        <taxon>Pseudomonadota</taxon>
        <taxon>Betaproteobacteria</taxon>
        <taxon>Rhodocyclales</taxon>
        <taxon>Zoogloeaceae</taxon>
        <taxon>Uliginosibacterium</taxon>
    </lineage>
</organism>
<dbReference type="PANTHER" id="PTHR37950">
    <property type="entry name" value="4-HYDROXYPHENYLACETATE CATABOLISM PROTEIN"/>
    <property type="match status" value="1"/>
</dbReference>
<dbReference type="Gene3D" id="3.30.429.10">
    <property type="entry name" value="Macrophage Migration Inhibitory Factor"/>
    <property type="match status" value="1"/>
</dbReference>
<dbReference type="PANTHER" id="PTHR37950:SF1">
    <property type="entry name" value="4-HYDROXYPHENYLACETATE CATABOLISM PROTEIN"/>
    <property type="match status" value="1"/>
</dbReference>
<accession>A0ABV2TM16</accession>
<sequence length="121" mass="13373">MPHLTIEYTENLRDYFDPAAAVQHINTAVLADGEFEPEQVKTRALSLPFYRVGHADSGEAFVHVRIHVVHGRSLEVRQQLGKLALAAVQKALLPAPGLTVQLTAEVNEMQAETYQKIVISS</sequence>
<reference evidence="1 2" key="1">
    <citation type="submission" date="2024-07" db="EMBL/GenBank/DDBJ databases">
        <title>Uliginosibacterium flavum JJ3220;KACC:17644.</title>
        <authorList>
            <person name="Kim M.K."/>
        </authorList>
    </citation>
    <scope>NUCLEOTIDE SEQUENCE [LARGE SCALE GENOMIC DNA]</scope>
    <source>
        <strain evidence="1 2">KACC:17644</strain>
    </source>
</reference>
<gene>
    <name evidence="1" type="ORF">ABXR19_12225</name>
</gene>
<dbReference type="EMBL" id="JBEWZI010000012">
    <property type="protein sequence ID" value="MET7014960.1"/>
    <property type="molecule type" value="Genomic_DNA"/>
</dbReference>
<name>A0ABV2TM16_9RHOO</name>
<dbReference type="CDD" id="cd00580">
    <property type="entry name" value="CHMI"/>
    <property type="match status" value="1"/>
</dbReference>
<dbReference type="Proteomes" id="UP001549691">
    <property type="component" value="Unassembled WGS sequence"/>
</dbReference>
<dbReference type="InterPro" id="IPR004220">
    <property type="entry name" value="5-COMe_2-OHmuconate_Isoase"/>
</dbReference>
<keyword evidence="2" id="KW-1185">Reference proteome</keyword>